<name>A0A8H5F6H6_9AGAR</name>
<evidence type="ECO:0000313" key="5">
    <source>
        <dbReference type="Proteomes" id="UP000567179"/>
    </source>
</evidence>
<feature type="transmembrane region" description="Helical" evidence="2">
    <location>
        <begin position="287"/>
        <end position="311"/>
    </location>
</feature>
<sequence>MSSKPGIATVENTSEVEGPGMQAQGGAIGINPVPQATNPNDNPRNHDIDILQEEKMTEHDAMPSLLPGDAELNPQKPSDFPGDTPHPELSDPRTTTRPDFDPFERLFKPMLEQDTVQCNAWKDEVQNILIFAGLFSAVVTAFIIESYQRLKPDPSDTIVSLLAHIAERLDNPSIGGTASVLSIISDTNLSPSRSDISINVFWFISLVFSLTAALIGIITLQWLREHQRYDNTLKPQQMMAIFNERLDSLQQWYVPQIFAGLPLLLQGALVLFFAGMIEFLFALRLEVAVPVALSVCIPLVFLIATTVLPLLQVCILEDPFRLSVNNKVPSPCPYKSPQSLIFRRICVHSKTIFQFFTSIVTGTYACVILRYSVHLRENHSSSVTHLLHAFLEHCSKMPSNSQPVALLQPQATSASKSYGGIVAYMNTVVLYQTDDSLNDTLAHLILLCNLSAVPDLVQEKPFLMFAACFYLDATTTRHYRMPEAFVHKREGQRWILKRHIFESWPTYLQKIHKPQIRQTIDLVSPNLLASAHRSGVLLRTVSRPGTPRTKSTLYATRWAISFRSPASVSITRTPP</sequence>
<feature type="region of interest" description="Disordered" evidence="1">
    <location>
        <begin position="1"/>
        <end position="98"/>
    </location>
</feature>
<feature type="transmembrane region" description="Helical" evidence="2">
    <location>
        <begin position="200"/>
        <end position="223"/>
    </location>
</feature>
<keyword evidence="2" id="KW-0812">Transmembrane</keyword>
<feature type="domain" description="DUF6535" evidence="3">
    <location>
        <begin position="108"/>
        <end position="281"/>
    </location>
</feature>
<dbReference type="OrthoDB" id="2756178at2759"/>
<feature type="transmembrane region" description="Helical" evidence="2">
    <location>
        <begin position="252"/>
        <end position="275"/>
    </location>
</feature>
<dbReference type="Proteomes" id="UP000567179">
    <property type="component" value="Unassembled WGS sequence"/>
</dbReference>
<evidence type="ECO:0000313" key="4">
    <source>
        <dbReference type="EMBL" id="KAF5325302.1"/>
    </source>
</evidence>
<feature type="transmembrane region" description="Helical" evidence="2">
    <location>
        <begin position="125"/>
        <end position="144"/>
    </location>
</feature>
<proteinExistence type="predicted"/>
<keyword evidence="2" id="KW-1133">Transmembrane helix</keyword>
<feature type="compositionally biased region" description="Basic and acidic residues" evidence="1">
    <location>
        <begin position="43"/>
        <end position="61"/>
    </location>
</feature>
<gene>
    <name evidence="4" type="ORF">D9619_009821</name>
</gene>
<dbReference type="Pfam" id="PF20153">
    <property type="entry name" value="DUF6535"/>
    <property type="match status" value="1"/>
</dbReference>
<keyword evidence="5" id="KW-1185">Reference proteome</keyword>
<reference evidence="4 5" key="1">
    <citation type="journal article" date="2020" name="ISME J.">
        <title>Uncovering the hidden diversity of litter-decomposition mechanisms in mushroom-forming fungi.</title>
        <authorList>
            <person name="Floudas D."/>
            <person name="Bentzer J."/>
            <person name="Ahren D."/>
            <person name="Johansson T."/>
            <person name="Persson P."/>
            <person name="Tunlid A."/>
        </authorList>
    </citation>
    <scope>NUCLEOTIDE SEQUENCE [LARGE SCALE GENOMIC DNA]</scope>
    <source>
        <strain evidence="4 5">CBS 101986</strain>
    </source>
</reference>
<comment type="caution">
    <text evidence="4">The sequence shown here is derived from an EMBL/GenBank/DDBJ whole genome shotgun (WGS) entry which is preliminary data.</text>
</comment>
<protein>
    <recommendedName>
        <fullName evidence="3">DUF6535 domain-containing protein</fullName>
    </recommendedName>
</protein>
<feature type="compositionally biased region" description="Basic and acidic residues" evidence="1">
    <location>
        <begin position="85"/>
        <end position="98"/>
    </location>
</feature>
<accession>A0A8H5F6H6</accession>
<evidence type="ECO:0000256" key="1">
    <source>
        <dbReference type="SAM" id="MobiDB-lite"/>
    </source>
</evidence>
<evidence type="ECO:0000256" key="2">
    <source>
        <dbReference type="SAM" id="Phobius"/>
    </source>
</evidence>
<keyword evidence="2" id="KW-0472">Membrane</keyword>
<dbReference type="InterPro" id="IPR045338">
    <property type="entry name" value="DUF6535"/>
</dbReference>
<organism evidence="4 5">
    <name type="scientific">Psilocybe cf. subviscida</name>
    <dbReference type="NCBI Taxonomy" id="2480587"/>
    <lineage>
        <taxon>Eukaryota</taxon>
        <taxon>Fungi</taxon>
        <taxon>Dikarya</taxon>
        <taxon>Basidiomycota</taxon>
        <taxon>Agaricomycotina</taxon>
        <taxon>Agaricomycetes</taxon>
        <taxon>Agaricomycetidae</taxon>
        <taxon>Agaricales</taxon>
        <taxon>Agaricineae</taxon>
        <taxon>Strophariaceae</taxon>
        <taxon>Psilocybe</taxon>
    </lineage>
</organism>
<dbReference type="AlphaFoldDB" id="A0A8H5F6H6"/>
<dbReference type="EMBL" id="JAACJJ010000015">
    <property type="protein sequence ID" value="KAF5325302.1"/>
    <property type="molecule type" value="Genomic_DNA"/>
</dbReference>
<evidence type="ECO:0000259" key="3">
    <source>
        <dbReference type="Pfam" id="PF20153"/>
    </source>
</evidence>